<dbReference type="CDD" id="cd02978">
    <property type="entry name" value="KaiB_like"/>
    <property type="match status" value="1"/>
</dbReference>
<dbReference type="InterPro" id="IPR003661">
    <property type="entry name" value="HisK_dim/P_dom"/>
</dbReference>
<keyword evidence="3 9" id="KW-0808">Transferase</keyword>
<evidence type="ECO:0000256" key="2">
    <source>
        <dbReference type="ARBA" id="ARBA00022553"/>
    </source>
</evidence>
<dbReference type="SMART" id="SM00388">
    <property type="entry name" value="HisKA"/>
    <property type="match status" value="1"/>
</dbReference>
<sequence>MSSMPQLPSDFVAASNAALQLILFVDKRAASKRQNQQVQDYLKSIEPSHSWNLQVADVEEQPYLAEYYKLVATPALIKLYPEPRQILTGANLVAQMTALWPRWQSALTTLINSQASQNGSALASPPSVKLMELVDQVFLLQQENTSLQNQIKFKDRIIAMLAHDLRNPLTAANIALETLEAQLSDLPPQRGQESNLLRKLTHHALTQTQVIERMIVNLLDSTRGNCAAIQIQPKEVDLRSLCLEVVAGLQSRFLNKQQTLATDIPSDLPPVHADRDHVRQVIINLLDNASKYTPTPGVVRLSVLHRTMQKVQVTICDNGLGIPKEKQRHIFDDEFRLDRDKDCEGYGIGLALCRRIILAHYGQIWVDSTPNQGSCFHFTLPVYRV</sequence>
<organism evidence="11 12">
    <name type="scientific">Petrachloros mirabilis ULC683</name>
    <dbReference type="NCBI Taxonomy" id="2781853"/>
    <lineage>
        <taxon>Bacteria</taxon>
        <taxon>Bacillati</taxon>
        <taxon>Cyanobacteriota</taxon>
        <taxon>Cyanophyceae</taxon>
        <taxon>Synechococcales</taxon>
        <taxon>Petrachlorosaceae</taxon>
        <taxon>Petrachloros</taxon>
        <taxon>Petrachloros mirabilis</taxon>
    </lineage>
</organism>
<dbReference type="Gene3D" id="3.30.565.10">
    <property type="entry name" value="Histidine kinase-like ATPase, C-terminal domain"/>
    <property type="match status" value="1"/>
</dbReference>
<dbReference type="InterPro" id="IPR011649">
    <property type="entry name" value="KaiB_domain"/>
</dbReference>
<evidence type="ECO:0000259" key="10">
    <source>
        <dbReference type="PROSITE" id="PS50109"/>
    </source>
</evidence>
<keyword evidence="7 9" id="KW-0902">Two-component regulatory system</keyword>
<keyword evidence="8 9" id="KW-0090">Biological rhythms</keyword>
<comment type="subunit">
    <text evidence="9">Homooligomerizes. Interacts with KaiC. Participates in the KaiABC clock complex, whose core is composed of a KaiC homohexamer, 6 KaiB and up to 6 KaiA dimers. SasA and KaiB(fs) compete to bind to KaiC.</text>
</comment>
<dbReference type="CDD" id="cd00075">
    <property type="entry name" value="HATPase"/>
    <property type="match status" value="1"/>
</dbReference>
<keyword evidence="4 9" id="KW-0547">Nucleotide-binding</keyword>
<dbReference type="GO" id="GO:0007623">
    <property type="term" value="P:circadian rhythm"/>
    <property type="evidence" value="ECO:0007669"/>
    <property type="project" value="UniProtKB-UniRule"/>
</dbReference>
<dbReference type="PRINTS" id="PR00344">
    <property type="entry name" value="BCTRLSENSOR"/>
</dbReference>
<proteinExistence type="inferred from homology"/>
<evidence type="ECO:0000256" key="8">
    <source>
        <dbReference type="ARBA" id="ARBA00023108"/>
    </source>
</evidence>
<dbReference type="InterPro" id="IPR036890">
    <property type="entry name" value="HATPase_C_sf"/>
</dbReference>
<dbReference type="Gene3D" id="3.40.30.10">
    <property type="entry name" value="Glutaredoxin"/>
    <property type="match status" value="1"/>
</dbReference>
<dbReference type="SUPFAM" id="SSF55874">
    <property type="entry name" value="ATPase domain of HSP90 chaperone/DNA topoisomerase II/histidine kinase"/>
    <property type="match status" value="1"/>
</dbReference>
<evidence type="ECO:0000256" key="6">
    <source>
        <dbReference type="ARBA" id="ARBA00022840"/>
    </source>
</evidence>
<evidence type="ECO:0000313" key="12">
    <source>
        <dbReference type="Proteomes" id="UP000607397"/>
    </source>
</evidence>
<dbReference type="InterPro" id="IPR036097">
    <property type="entry name" value="HisK_dim/P_sf"/>
</dbReference>
<dbReference type="SUPFAM" id="SSF52833">
    <property type="entry name" value="Thioredoxin-like"/>
    <property type="match status" value="1"/>
</dbReference>
<dbReference type="GO" id="GO:0005524">
    <property type="term" value="F:ATP binding"/>
    <property type="evidence" value="ECO:0007669"/>
    <property type="project" value="UniProtKB-KW"/>
</dbReference>
<dbReference type="PANTHER" id="PTHR43711:SF26">
    <property type="entry name" value="SENSOR HISTIDINE KINASE RCSC"/>
    <property type="match status" value="1"/>
</dbReference>
<dbReference type="Pfam" id="PF07689">
    <property type="entry name" value="KaiB"/>
    <property type="match status" value="1"/>
</dbReference>
<dbReference type="EC" id="2.7.13.3" evidence="9"/>
<dbReference type="SMART" id="SM01248">
    <property type="entry name" value="KaiB"/>
    <property type="match status" value="1"/>
</dbReference>
<evidence type="ECO:0000256" key="3">
    <source>
        <dbReference type="ARBA" id="ARBA00022679"/>
    </source>
</evidence>
<comment type="caution">
    <text evidence="11">The sequence shown here is derived from an EMBL/GenBank/DDBJ whole genome shotgun (WGS) entry which is preliminary data.</text>
</comment>
<evidence type="ECO:0000256" key="4">
    <source>
        <dbReference type="ARBA" id="ARBA00022741"/>
    </source>
</evidence>
<dbReference type="NCBIfam" id="NF006800">
    <property type="entry name" value="PRK09303.1"/>
    <property type="match status" value="1"/>
</dbReference>
<dbReference type="PANTHER" id="PTHR43711">
    <property type="entry name" value="TWO-COMPONENT HISTIDINE KINASE"/>
    <property type="match status" value="1"/>
</dbReference>
<dbReference type="InterPro" id="IPR050736">
    <property type="entry name" value="Sensor_HK_Regulatory"/>
</dbReference>
<dbReference type="AlphaFoldDB" id="A0A8K1ZWU9"/>
<dbReference type="PROSITE" id="PS50109">
    <property type="entry name" value="HIS_KIN"/>
    <property type="match status" value="1"/>
</dbReference>
<comment type="domain">
    <text evidence="9">The N-terminus interacts with KaiC, while the C-terminal histidine kinase domain autophosphorylates and is probably responsible for self-oligomerization. The N-terminal domain stimulates the C-terminus to autophosphorylate.</text>
</comment>
<dbReference type="GO" id="GO:0000155">
    <property type="term" value="F:phosphorelay sensor kinase activity"/>
    <property type="evidence" value="ECO:0007669"/>
    <property type="project" value="InterPro"/>
</dbReference>
<dbReference type="Gene3D" id="1.10.287.130">
    <property type="match status" value="1"/>
</dbReference>
<dbReference type="InterPro" id="IPR005467">
    <property type="entry name" value="His_kinase_dom"/>
</dbReference>
<evidence type="ECO:0000256" key="1">
    <source>
        <dbReference type="ARBA" id="ARBA00000085"/>
    </source>
</evidence>
<dbReference type="Proteomes" id="UP000607397">
    <property type="component" value="Unassembled WGS sequence"/>
</dbReference>
<dbReference type="EMBL" id="WVIC01000012">
    <property type="protein sequence ID" value="NCJ06363.1"/>
    <property type="molecule type" value="Genomic_DNA"/>
</dbReference>
<gene>
    <name evidence="9" type="primary">sasA</name>
    <name evidence="11" type="ORF">GS597_07535</name>
</gene>
<dbReference type="InterPro" id="IPR036249">
    <property type="entry name" value="Thioredoxin-like_sf"/>
</dbReference>
<dbReference type="InterPro" id="IPR023527">
    <property type="entry name" value="Kinase_SasA"/>
</dbReference>
<reference evidence="11" key="1">
    <citation type="submission" date="2019-12" db="EMBL/GenBank/DDBJ databases">
        <title>High-Quality draft genome sequences of three cyanobacteria isolated from the limestone walls of the Old Cathedral of Coimbra.</title>
        <authorList>
            <person name="Tiago I."/>
            <person name="Soares F."/>
            <person name="Portugal A."/>
        </authorList>
    </citation>
    <scope>NUCLEOTIDE SEQUENCE [LARGE SCALE GENOMIC DNA]</scope>
    <source>
        <strain evidence="11">C</strain>
    </source>
</reference>
<accession>A0A8K1ZWU9</accession>
<evidence type="ECO:0000256" key="5">
    <source>
        <dbReference type="ARBA" id="ARBA00022777"/>
    </source>
</evidence>
<keyword evidence="12" id="KW-1185">Reference proteome</keyword>
<dbReference type="Pfam" id="PF00512">
    <property type="entry name" value="HisKA"/>
    <property type="match status" value="1"/>
</dbReference>
<feature type="domain" description="Histidine kinase" evidence="10">
    <location>
        <begin position="160"/>
        <end position="384"/>
    </location>
</feature>
<dbReference type="CDD" id="cd00082">
    <property type="entry name" value="HisKA"/>
    <property type="match status" value="1"/>
</dbReference>
<dbReference type="Pfam" id="PF02518">
    <property type="entry name" value="HATPase_c"/>
    <property type="match status" value="1"/>
</dbReference>
<dbReference type="InterPro" id="IPR004358">
    <property type="entry name" value="Sig_transdc_His_kin-like_C"/>
</dbReference>
<evidence type="ECO:0000256" key="9">
    <source>
        <dbReference type="HAMAP-Rule" id="MF_01837"/>
    </source>
</evidence>
<name>A0A8K1ZWU9_9CYAN</name>
<evidence type="ECO:0000256" key="7">
    <source>
        <dbReference type="ARBA" id="ARBA00023012"/>
    </source>
</evidence>
<comment type="catalytic activity">
    <reaction evidence="1 9">
        <text>ATP + protein L-histidine = ADP + protein N-phospho-L-histidine.</text>
        <dbReference type="EC" id="2.7.13.3"/>
    </reaction>
</comment>
<dbReference type="InterPro" id="IPR003594">
    <property type="entry name" value="HATPase_dom"/>
</dbReference>
<keyword evidence="2 9" id="KW-0597">Phosphoprotein</keyword>
<dbReference type="SUPFAM" id="SSF47384">
    <property type="entry name" value="Homodimeric domain of signal transducing histidine kinase"/>
    <property type="match status" value="1"/>
</dbReference>
<comment type="function">
    <text evidence="9">Member of the two-component regulatory system SasA/RpaA involved in genome-wide circadian gene expression. One of several clock output pathways. Participates in the Kai clock protein complex, the main circadian regulator in cyanobacteria, via its interaction with KaiC. KaiC enhances the autophosphorylation activity of SasA, which then transfers its phosphate group to RpaA to activate it. In addition to its output function, recruits fold-shifted KaiB (KaiB(fs)) to KaiC to cooperatively form the KaiB(6):KaiC(6) complex (independent of SasA kinase activity). Required for robustness of the circadian rhythm of gene expression and is involved in clock output, also required for adaptation to light/dark cycles.</text>
</comment>
<feature type="modified residue" description="Phosphohistidine; by autocatalysis" evidence="9">
    <location>
        <position position="163"/>
    </location>
</feature>
<keyword evidence="5 9" id="KW-0418">Kinase</keyword>
<dbReference type="HAMAP" id="MF_01837">
    <property type="entry name" value="Kinase_SasA"/>
    <property type="match status" value="1"/>
</dbReference>
<protein>
    <recommendedName>
        <fullName evidence="9">Adaptive-response sensory-kinase SasA</fullName>
        <ecNumber evidence="9">2.7.13.3</ecNumber>
    </recommendedName>
    <alternativeName>
        <fullName evidence="9">Sensor histidine kinase SasA</fullName>
    </alternativeName>
</protein>
<dbReference type="SMART" id="SM00387">
    <property type="entry name" value="HATPase_c"/>
    <property type="match status" value="1"/>
</dbReference>
<keyword evidence="6 9" id="KW-0067">ATP-binding</keyword>
<evidence type="ECO:0000313" key="11">
    <source>
        <dbReference type="EMBL" id="NCJ06363.1"/>
    </source>
</evidence>
<dbReference type="FunFam" id="3.30.565.10:FF:000006">
    <property type="entry name" value="Sensor histidine kinase WalK"/>
    <property type="match status" value="1"/>
</dbReference>